<dbReference type="EMBL" id="BAEO01000017">
    <property type="protein sequence ID" value="GAC18464.1"/>
    <property type="molecule type" value="Genomic_DNA"/>
</dbReference>
<evidence type="ECO:0000313" key="3">
    <source>
        <dbReference type="Proteomes" id="UP000006327"/>
    </source>
</evidence>
<gene>
    <name evidence="2" type="primary">ppdB</name>
    <name evidence="2" type="ORF">GARC_1491</name>
</gene>
<dbReference type="eggNOG" id="COG4795">
    <property type="taxonomic scope" value="Bacteria"/>
</dbReference>
<proteinExistence type="predicted"/>
<dbReference type="AlphaFoldDB" id="K6XCV9"/>
<evidence type="ECO:0000256" key="1">
    <source>
        <dbReference type="SAM" id="Phobius"/>
    </source>
</evidence>
<sequence length="209" mass="23003">MLVSPIKHHGNSLVELMISMALGLASITAMASLVGHGIALNSSLLAKSRLDEEINAVVAVISHDLKRTGYYGHIDEVVKNPTTLSNPFDHSLSIAAFATEPANSCINFAYDRNKNGVLDTAPSNENYGYRLKDKAVEIRLDGAACDESGWHDLTDPKVVQVMALKFSFEQTTVQQITQTRVNIELQARLKKHHDISRSINTSVLIENYE</sequence>
<dbReference type="OrthoDB" id="5296662at2"/>
<dbReference type="PIRSF" id="PIRSF004525">
    <property type="entry name" value="Pilin_peptidase-dep_B_prd"/>
    <property type="match status" value="1"/>
</dbReference>
<accession>K6XCV9</accession>
<comment type="caution">
    <text evidence="2">The sequence shown here is derived from an EMBL/GenBank/DDBJ whole genome shotgun (WGS) entry which is preliminary data.</text>
</comment>
<name>K6XCV9_9ALTE</name>
<feature type="transmembrane region" description="Helical" evidence="1">
    <location>
        <begin position="20"/>
        <end position="40"/>
    </location>
</feature>
<dbReference type="STRING" id="493475.GARC_1491"/>
<dbReference type="Proteomes" id="UP000006327">
    <property type="component" value="Unassembled WGS sequence"/>
</dbReference>
<evidence type="ECO:0000313" key="2">
    <source>
        <dbReference type="EMBL" id="GAC18464.1"/>
    </source>
</evidence>
<dbReference type="InterPro" id="IPR016419">
    <property type="entry name" value="Prepilin_Pept-dep_B_prd"/>
</dbReference>
<protein>
    <submittedName>
        <fullName evidence="2">Prepilin peptidase dependent protein B</fullName>
    </submittedName>
</protein>
<dbReference type="RefSeq" id="WP_007618321.1">
    <property type="nucleotide sequence ID" value="NZ_BAEO01000017.1"/>
</dbReference>
<keyword evidence="3" id="KW-1185">Reference proteome</keyword>
<keyword evidence="1" id="KW-0472">Membrane</keyword>
<reference evidence="2 3" key="1">
    <citation type="journal article" date="2017" name="Antonie Van Leeuwenhoek">
        <title>Rhizobium rhizosphaerae sp. nov., a novel species isolated from rice rhizosphere.</title>
        <authorList>
            <person name="Zhao J.J."/>
            <person name="Zhang J."/>
            <person name="Zhang R.J."/>
            <person name="Zhang C.W."/>
            <person name="Yin H.Q."/>
            <person name="Zhang X.X."/>
        </authorList>
    </citation>
    <scope>NUCLEOTIDE SEQUENCE [LARGE SCALE GENOMIC DNA]</scope>
    <source>
        <strain evidence="2 3">BSs20135</strain>
    </source>
</reference>
<organism evidence="2 3">
    <name type="scientific">Paraglaciecola arctica BSs20135</name>
    <dbReference type="NCBI Taxonomy" id="493475"/>
    <lineage>
        <taxon>Bacteria</taxon>
        <taxon>Pseudomonadati</taxon>
        <taxon>Pseudomonadota</taxon>
        <taxon>Gammaproteobacteria</taxon>
        <taxon>Alteromonadales</taxon>
        <taxon>Alteromonadaceae</taxon>
        <taxon>Paraglaciecola</taxon>
    </lineage>
</organism>
<keyword evidence="1" id="KW-1133">Transmembrane helix</keyword>
<keyword evidence="1" id="KW-0812">Transmembrane</keyword>